<reference evidence="4" key="2">
    <citation type="submission" date="2025-08" db="UniProtKB">
        <authorList>
            <consortium name="RefSeq"/>
        </authorList>
    </citation>
    <scope>IDENTIFICATION</scope>
    <source>
        <tissue evidence="4">Leaf</tissue>
    </source>
</reference>
<evidence type="ECO:0000256" key="1">
    <source>
        <dbReference type="SAM" id="MobiDB-lite"/>
    </source>
</evidence>
<dbReference type="eggNOG" id="ENOG502QW7G">
    <property type="taxonomic scope" value="Eukaryota"/>
</dbReference>
<dbReference type="Proteomes" id="UP000189701">
    <property type="component" value="Unplaced"/>
</dbReference>
<dbReference type="RefSeq" id="XP_009792221.1">
    <property type="nucleotide sequence ID" value="XM_009793919.1"/>
</dbReference>
<evidence type="ECO:0000313" key="4">
    <source>
        <dbReference type="RefSeq" id="XP_009792221.1"/>
    </source>
</evidence>
<organism evidence="3 4">
    <name type="scientific">Nicotiana sylvestris</name>
    <name type="common">Wood tobacco</name>
    <name type="synonym">South American tobacco</name>
    <dbReference type="NCBI Taxonomy" id="4096"/>
    <lineage>
        <taxon>Eukaryota</taxon>
        <taxon>Viridiplantae</taxon>
        <taxon>Streptophyta</taxon>
        <taxon>Embryophyta</taxon>
        <taxon>Tracheophyta</taxon>
        <taxon>Spermatophyta</taxon>
        <taxon>Magnoliopsida</taxon>
        <taxon>eudicotyledons</taxon>
        <taxon>Gunneridae</taxon>
        <taxon>Pentapetalae</taxon>
        <taxon>asterids</taxon>
        <taxon>lamiids</taxon>
        <taxon>Solanales</taxon>
        <taxon>Solanaceae</taxon>
        <taxon>Nicotianoideae</taxon>
        <taxon>Nicotianeae</taxon>
        <taxon>Nicotiana</taxon>
    </lineage>
</organism>
<dbReference type="Pfam" id="PF10536">
    <property type="entry name" value="PMD"/>
    <property type="match status" value="1"/>
</dbReference>
<accession>A0A1U7XRF7</accession>
<dbReference type="InterPro" id="IPR019557">
    <property type="entry name" value="AminoTfrase-like_pln_mobile"/>
</dbReference>
<feature type="region of interest" description="Disordered" evidence="1">
    <location>
        <begin position="47"/>
        <end position="81"/>
    </location>
</feature>
<dbReference type="InterPro" id="IPR044824">
    <property type="entry name" value="MAIN-like"/>
</dbReference>
<evidence type="ECO:0000313" key="3">
    <source>
        <dbReference type="Proteomes" id="UP000189701"/>
    </source>
</evidence>
<name>A0A1U7XRF7_NICSY</name>
<reference evidence="3" key="1">
    <citation type="journal article" date="2013" name="Genome Biol.">
        <title>Reference genomes and transcriptomes of Nicotiana sylvestris and Nicotiana tomentosiformis.</title>
        <authorList>
            <person name="Sierro N."/>
            <person name="Battey J.N."/>
            <person name="Ouadi S."/>
            <person name="Bovet L."/>
            <person name="Goepfert S."/>
            <person name="Bakaher N."/>
            <person name="Peitsch M.C."/>
            <person name="Ivanov N.V."/>
        </authorList>
    </citation>
    <scope>NUCLEOTIDE SEQUENCE [LARGE SCALE GENOMIC DNA]</scope>
</reference>
<proteinExistence type="predicted"/>
<sequence length="621" mass="69979">MKRYEFFFPSLVTRLFRSTRVPKNPNVDGKVKKEAKFPTDKVTIGKDTVVPGAAHSNDSEASEEGDEEQEEVGSSSPPREQVVAVEGQFAVRWSTWMTALELSSSSVCVHFIDCGMSLFCCEHLIHEGEETLRAMRKLKSALESIRSVEGQSEVITVEKDKENQAAKSPLGARPRIDRALKAEHWVKFAAADGLTETNNSGLIRAEERIAVFGEILEVWVWERFLQLRPPLPQLPANVHIPDLPLACRWVLRRRLAREYHGHHNLPFCRDVLDFLEDAQFIWTSYSEELIGTLPTYCTHGRHIWRASVPLTCLDIVEHHASERVFRQFGFPQPIPTRPAWDPLHYERDDRMRVDDIFIDWLAAQLGIWDSRGDLTPGPQQYFPIEVYMAWYRTVSRLFIGNPVHQVYGRYVSYAGRHEALAIGLHTVYRMGQQMQSYVHDPVIMQDYSHRFMDVAQGGGRRAVAAPRRPAGAGRCGRGRRGGSQQGGFEALADDVAADMGGGMHETDMLSYSLGIYDTPGTSQVTPSGQFLIMGSDFQGVELGRYFPGLSTIDESRPIRDFDSGRRLSYGSSSYAQASCDAATDDYIQDPDTIMAIHQIHKLVRWVACTTCSYSTNSGVQR</sequence>
<dbReference type="GO" id="GO:0010073">
    <property type="term" value="P:meristem maintenance"/>
    <property type="evidence" value="ECO:0007669"/>
    <property type="project" value="InterPro"/>
</dbReference>
<feature type="compositionally biased region" description="Acidic residues" evidence="1">
    <location>
        <begin position="60"/>
        <end position="71"/>
    </location>
</feature>
<evidence type="ECO:0000259" key="2">
    <source>
        <dbReference type="Pfam" id="PF10536"/>
    </source>
</evidence>
<dbReference type="PANTHER" id="PTHR46033">
    <property type="entry name" value="PROTEIN MAIN-LIKE 2"/>
    <property type="match status" value="1"/>
</dbReference>
<dbReference type="PANTHER" id="PTHR46033:SF8">
    <property type="entry name" value="PROTEIN MAINTENANCE OF MERISTEMS-LIKE"/>
    <property type="match status" value="1"/>
</dbReference>
<protein>
    <submittedName>
        <fullName evidence="4">Uncharacterized protein LOC104239309</fullName>
    </submittedName>
</protein>
<keyword evidence="3" id="KW-1185">Reference proteome</keyword>
<feature type="domain" description="Aminotransferase-like plant mobile" evidence="2">
    <location>
        <begin position="211"/>
        <end position="347"/>
    </location>
</feature>
<dbReference type="AlphaFoldDB" id="A0A1U7XRF7"/>
<gene>
    <name evidence="4" type="primary">LOC104239309</name>
</gene>
<feature type="compositionally biased region" description="Low complexity" evidence="1">
    <location>
        <begin position="462"/>
        <end position="472"/>
    </location>
</feature>
<feature type="region of interest" description="Disordered" evidence="1">
    <location>
        <begin position="462"/>
        <end position="487"/>
    </location>
</feature>